<dbReference type="Pfam" id="PF16780">
    <property type="entry name" value="AIMP2_LysRS_bd"/>
    <property type="match status" value="1"/>
</dbReference>
<evidence type="ECO:0000256" key="4">
    <source>
        <dbReference type="ARBA" id="ARBA00022917"/>
    </source>
</evidence>
<comment type="caution">
    <text evidence="9">The sequence shown here is derived from an EMBL/GenBank/DDBJ whole genome shotgun (WGS) entry which is preliminary data.</text>
</comment>
<dbReference type="EMBL" id="JALNTZ010000008">
    <property type="protein sequence ID" value="KAJ3642721.1"/>
    <property type="molecule type" value="Genomic_DNA"/>
</dbReference>
<dbReference type="Gene3D" id="1.20.1050.130">
    <property type="match status" value="1"/>
</dbReference>
<dbReference type="GO" id="GO:0017101">
    <property type="term" value="C:aminoacyl-tRNA synthetase multienzyme complex"/>
    <property type="evidence" value="ECO:0007669"/>
    <property type="project" value="InterPro"/>
</dbReference>
<protein>
    <recommendedName>
        <fullName evidence="11">Aminoacyl tRNA synthase complex-interacting multifunctional protein 2</fullName>
    </recommendedName>
</protein>
<dbReference type="Pfam" id="PF18569">
    <property type="entry name" value="Thioredoxin_16"/>
    <property type="match status" value="1"/>
</dbReference>
<dbReference type="GO" id="GO:0005634">
    <property type="term" value="C:nucleus"/>
    <property type="evidence" value="ECO:0007669"/>
    <property type="project" value="UniProtKB-SubCell"/>
</dbReference>
<keyword evidence="6" id="KW-0175">Coiled coil</keyword>
<evidence type="ECO:0000256" key="2">
    <source>
        <dbReference type="ARBA" id="ARBA00004514"/>
    </source>
</evidence>
<gene>
    <name evidence="9" type="ORF">Zmor_025479</name>
</gene>
<dbReference type="GO" id="GO:0005829">
    <property type="term" value="C:cytosol"/>
    <property type="evidence" value="ECO:0007669"/>
    <property type="project" value="UniProtKB-SubCell"/>
</dbReference>
<name>A0AA38HS87_9CUCU</name>
<dbReference type="InterPro" id="IPR042360">
    <property type="entry name" value="AIMP2"/>
</dbReference>
<dbReference type="InterPro" id="IPR031889">
    <property type="entry name" value="AIMP2_LysRS-bd"/>
</dbReference>
<comment type="subcellular location">
    <subcellularLocation>
        <location evidence="2">Cytoplasm</location>
        <location evidence="2">Cytosol</location>
    </subcellularLocation>
    <subcellularLocation>
        <location evidence="1">Nucleus</location>
    </subcellularLocation>
</comment>
<dbReference type="AlphaFoldDB" id="A0AA38HS87"/>
<dbReference type="PANTHER" id="PTHR13438">
    <property type="entry name" value="AMINOACYL TRNA SYNTHASE COMPLEX-INTERACTING MULTIFUNCTIONAL PROTEIN"/>
    <property type="match status" value="1"/>
</dbReference>
<evidence type="ECO:0000259" key="8">
    <source>
        <dbReference type="Pfam" id="PF18569"/>
    </source>
</evidence>
<proteinExistence type="predicted"/>
<dbReference type="InterPro" id="IPR036282">
    <property type="entry name" value="Glutathione-S-Trfase_C_sf"/>
</dbReference>
<feature type="coiled-coil region" evidence="6">
    <location>
        <begin position="67"/>
        <end position="101"/>
    </location>
</feature>
<evidence type="ECO:0000259" key="7">
    <source>
        <dbReference type="Pfam" id="PF16780"/>
    </source>
</evidence>
<reference evidence="9" key="1">
    <citation type="journal article" date="2023" name="G3 (Bethesda)">
        <title>Whole genome assemblies of Zophobas morio and Tenebrio molitor.</title>
        <authorList>
            <person name="Kaur S."/>
            <person name="Stinson S.A."/>
            <person name="diCenzo G.C."/>
        </authorList>
    </citation>
    <scope>NUCLEOTIDE SEQUENCE</scope>
    <source>
        <strain evidence="9">QUZm001</strain>
    </source>
</reference>
<evidence type="ECO:0000313" key="10">
    <source>
        <dbReference type="Proteomes" id="UP001168821"/>
    </source>
</evidence>
<evidence type="ECO:0000313" key="9">
    <source>
        <dbReference type="EMBL" id="KAJ3642721.1"/>
    </source>
</evidence>
<evidence type="ECO:0000256" key="3">
    <source>
        <dbReference type="ARBA" id="ARBA00022490"/>
    </source>
</evidence>
<keyword evidence="3" id="KW-0963">Cytoplasm</keyword>
<keyword evidence="4" id="KW-0648">Protein biosynthesis</keyword>
<sequence>MNGPLKMYSTKQVVQHDFRVRLPECMYKLKNIHAARNGVVERGTDHVATSTRKLDIFDQNYQNIPEMAALEVRQEEILRQLDELKKQMDSIRNTLKVANHAPFPTVILKPKQETPPSLPDIIINASPTNPPYSLELIQKLWKNYIFLSVKTYTHSSLTTLTENATELTKILEAFSAETNVPKVNVKLIWKDVGANVELLISHQPILGEVNILRYLSRVSSDLLNYETYNNTHEIDTLLDISYNIVKAKTKTERGALLKALSKSLGKSQWLAGRSQVSVADLAAYSAIKQATSPSEVSVSLGKWLQRCAAC</sequence>
<dbReference type="SUPFAM" id="SSF47616">
    <property type="entry name" value="GST C-terminal domain-like"/>
    <property type="match status" value="1"/>
</dbReference>
<evidence type="ECO:0000256" key="1">
    <source>
        <dbReference type="ARBA" id="ARBA00004123"/>
    </source>
</evidence>
<dbReference type="PANTHER" id="PTHR13438:SF2">
    <property type="entry name" value="AMINOACYL TRNA SYNTHASE COMPLEX-INTERACTING MULTIFUNCTIONAL PROTEIN 2"/>
    <property type="match status" value="1"/>
</dbReference>
<feature type="domain" description="AIMP2 thioredoxin-like" evidence="8">
    <location>
        <begin position="117"/>
        <end position="203"/>
    </location>
</feature>
<dbReference type="InterPro" id="IPR041503">
    <property type="entry name" value="AIMP2_thioredoxin"/>
</dbReference>
<evidence type="ECO:0000256" key="6">
    <source>
        <dbReference type="SAM" id="Coils"/>
    </source>
</evidence>
<feature type="domain" description="AIMP2 lysyl-tRNA synthetase binding" evidence="7">
    <location>
        <begin position="7"/>
        <end position="36"/>
    </location>
</feature>
<evidence type="ECO:0008006" key="11">
    <source>
        <dbReference type="Google" id="ProtNLM"/>
    </source>
</evidence>
<dbReference type="GO" id="GO:0006412">
    <property type="term" value="P:translation"/>
    <property type="evidence" value="ECO:0007669"/>
    <property type="project" value="UniProtKB-KW"/>
</dbReference>
<dbReference type="Proteomes" id="UP001168821">
    <property type="component" value="Unassembled WGS sequence"/>
</dbReference>
<accession>A0AA38HS87</accession>
<organism evidence="9 10">
    <name type="scientific">Zophobas morio</name>
    <dbReference type="NCBI Taxonomy" id="2755281"/>
    <lineage>
        <taxon>Eukaryota</taxon>
        <taxon>Metazoa</taxon>
        <taxon>Ecdysozoa</taxon>
        <taxon>Arthropoda</taxon>
        <taxon>Hexapoda</taxon>
        <taxon>Insecta</taxon>
        <taxon>Pterygota</taxon>
        <taxon>Neoptera</taxon>
        <taxon>Endopterygota</taxon>
        <taxon>Coleoptera</taxon>
        <taxon>Polyphaga</taxon>
        <taxon>Cucujiformia</taxon>
        <taxon>Tenebrionidae</taxon>
        <taxon>Zophobas</taxon>
    </lineage>
</organism>
<keyword evidence="10" id="KW-1185">Reference proteome</keyword>
<evidence type="ECO:0000256" key="5">
    <source>
        <dbReference type="ARBA" id="ARBA00023242"/>
    </source>
</evidence>
<keyword evidence="5" id="KW-0539">Nucleus</keyword>